<sequence length="268" mass="29831">MRLLLFSAAALVTTSFAAPTLHTFDDAIQNSVLIRSPLVDAPTTPTAVDLVQRDRPVFKLYMNGPKVHAGQLQSDALFKAVTDAFDFLCPKYRSGDTCRHNICWKIAKDIEFDDGSDNINTRSYLVLCVRGSWLTPEDVGMREEFVQQIAGSLKVITEDGRNCHIELKYSSVPYWCNIPTKIRVDLLNWRSPSGFIEAEFLWRENGVQAGREWGQGGCFDCVSSVGDSRRYLVNEGVIYAIASIIGGENMLLPSSDFGCGRTELSCLE</sequence>
<evidence type="ECO:0000313" key="3">
    <source>
        <dbReference type="Proteomes" id="UP000799444"/>
    </source>
</evidence>
<evidence type="ECO:0000256" key="1">
    <source>
        <dbReference type="SAM" id="SignalP"/>
    </source>
</evidence>
<dbReference type="AlphaFoldDB" id="A0A9P4UW44"/>
<proteinExistence type="predicted"/>
<organism evidence="2 3">
    <name type="scientific">Polyplosphaeria fusca</name>
    <dbReference type="NCBI Taxonomy" id="682080"/>
    <lineage>
        <taxon>Eukaryota</taxon>
        <taxon>Fungi</taxon>
        <taxon>Dikarya</taxon>
        <taxon>Ascomycota</taxon>
        <taxon>Pezizomycotina</taxon>
        <taxon>Dothideomycetes</taxon>
        <taxon>Pleosporomycetidae</taxon>
        <taxon>Pleosporales</taxon>
        <taxon>Tetraplosphaeriaceae</taxon>
        <taxon>Polyplosphaeria</taxon>
    </lineage>
</organism>
<feature type="chain" id="PRO_5040299178" evidence="1">
    <location>
        <begin position="18"/>
        <end position="268"/>
    </location>
</feature>
<dbReference type="Proteomes" id="UP000799444">
    <property type="component" value="Unassembled WGS sequence"/>
</dbReference>
<dbReference type="EMBL" id="ML996327">
    <property type="protein sequence ID" value="KAF2727531.1"/>
    <property type="molecule type" value="Genomic_DNA"/>
</dbReference>
<keyword evidence="1" id="KW-0732">Signal</keyword>
<gene>
    <name evidence="2" type="ORF">EJ04DRAFT_570323</name>
</gene>
<evidence type="ECO:0000313" key="2">
    <source>
        <dbReference type="EMBL" id="KAF2727531.1"/>
    </source>
</evidence>
<feature type="signal peptide" evidence="1">
    <location>
        <begin position="1"/>
        <end position="17"/>
    </location>
</feature>
<reference evidence="2" key="1">
    <citation type="journal article" date="2020" name="Stud. Mycol.">
        <title>101 Dothideomycetes genomes: a test case for predicting lifestyles and emergence of pathogens.</title>
        <authorList>
            <person name="Haridas S."/>
            <person name="Albert R."/>
            <person name="Binder M."/>
            <person name="Bloem J."/>
            <person name="Labutti K."/>
            <person name="Salamov A."/>
            <person name="Andreopoulos B."/>
            <person name="Baker S."/>
            <person name="Barry K."/>
            <person name="Bills G."/>
            <person name="Bluhm B."/>
            <person name="Cannon C."/>
            <person name="Castanera R."/>
            <person name="Culley D."/>
            <person name="Daum C."/>
            <person name="Ezra D."/>
            <person name="Gonzalez J."/>
            <person name="Henrissat B."/>
            <person name="Kuo A."/>
            <person name="Liang C."/>
            <person name="Lipzen A."/>
            <person name="Lutzoni F."/>
            <person name="Magnuson J."/>
            <person name="Mondo S."/>
            <person name="Nolan M."/>
            <person name="Ohm R."/>
            <person name="Pangilinan J."/>
            <person name="Park H.-J."/>
            <person name="Ramirez L."/>
            <person name="Alfaro M."/>
            <person name="Sun H."/>
            <person name="Tritt A."/>
            <person name="Yoshinaga Y."/>
            <person name="Zwiers L.-H."/>
            <person name="Turgeon B."/>
            <person name="Goodwin S."/>
            <person name="Spatafora J."/>
            <person name="Crous P."/>
            <person name="Grigoriev I."/>
        </authorList>
    </citation>
    <scope>NUCLEOTIDE SEQUENCE</scope>
    <source>
        <strain evidence="2">CBS 125425</strain>
    </source>
</reference>
<accession>A0A9P4UW44</accession>
<name>A0A9P4UW44_9PLEO</name>
<keyword evidence="3" id="KW-1185">Reference proteome</keyword>
<protein>
    <submittedName>
        <fullName evidence="2">Uncharacterized protein</fullName>
    </submittedName>
</protein>
<comment type="caution">
    <text evidence="2">The sequence shown here is derived from an EMBL/GenBank/DDBJ whole genome shotgun (WGS) entry which is preliminary data.</text>
</comment>